<feature type="domain" description="Glycoside hydrolase family 57 N-terminal" evidence="4">
    <location>
        <begin position="9"/>
        <end position="423"/>
    </location>
</feature>
<reference evidence="5 6" key="1">
    <citation type="submission" date="2017-09" db="EMBL/GenBank/DDBJ databases">
        <title>Depth-based differentiation of microbial function through sediment-hosted aquifers and enrichment of novel symbionts in the deep terrestrial subsurface.</title>
        <authorList>
            <person name="Probst A.J."/>
            <person name="Ladd B."/>
            <person name="Jarett J.K."/>
            <person name="Geller-Mcgrath D.E."/>
            <person name="Sieber C.M."/>
            <person name="Emerson J.B."/>
            <person name="Anantharaman K."/>
            <person name="Thomas B.C."/>
            <person name="Malmstrom R."/>
            <person name="Stieglmeier M."/>
            <person name="Klingl A."/>
            <person name="Woyke T."/>
            <person name="Ryan C.M."/>
            <person name="Banfield J.F."/>
        </authorList>
    </citation>
    <scope>NUCLEOTIDE SEQUENCE [LARGE SCALE GENOMIC DNA]</scope>
    <source>
        <strain evidence="5">CG11_big_fil_rev_8_21_14_0_20_42_13</strain>
    </source>
</reference>
<name>A0A2H0LXF6_9BACT</name>
<dbReference type="GO" id="GO:0003824">
    <property type="term" value="F:catalytic activity"/>
    <property type="evidence" value="ECO:0007669"/>
    <property type="project" value="InterPro"/>
</dbReference>
<proteinExistence type="inferred from homology"/>
<dbReference type="InterPro" id="IPR011330">
    <property type="entry name" value="Glyco_hydro/deAcase_b/a-brl"/>
</dbReference>
<evidence type="ECO:0000256" key="3">
    <source>
        <dbReference type="RuleBase" id="RU361196"/>
    </source>
</evidence>
<dbReference type="Proteomes" id="UP000229641">
    <property type="component" value="Unassembled WGS sequence"/>
</dbReference>
<comment type="similarity">
    <text evidence="1 3">Belongs to the glycosyl hydrolase 57 family.</text>
</comment>
<dbReference type="InterPro" id="IPR027291">
    <property type="entry name" value="Glyco_hydro_38_N_sf"/>
</dbReference>
<dbReference type="EMBL" id="PCWA01000073">
    <property type="protein sequence ID" value="PIQ89110.1"/>
    <property type="molecule type" value="Genomic_DNA"/>
</dbReference>
<organism evidence="5 6">
    <name type="scientific">Candidatus Ghiorseimicrobium undicola</name>
    <dbReference type="NCBI Taxonomy" id="1974746"/>
    <lineage>
        <taxon>Bacteria</taxon>
        <taxon>Pseudomonadati</taxon>
        <taxon>Candidatus Omnitrophota</taxon>
        <taxon>Candidatus Ghiorseimicrobium</taxon>
    </lineage>
</organism>
<protein>
    <recommendedName>
        <fullName evidence="4">Glycoside hydrolase family 57 N-terminal domain-containing protein</fullName>
    </recommendedName>
</protein>
<dbReference type="AlphaFoldDB" id="A0A2H0LXF6"/>
<gene>
    <name evidence="5" type="ORF">COV72_04765</name>
</gene>
<accession>A0A2H0LXF6</accession>
<dbReference type="InterPro" id="IPR004300">
    <property type="entry name" value="Glyco_hydro_57_N"/>
</dbReference>
<evidence type="ECO:0000256" key="2">
    <source>
        <dbReference type="ARBA" id="ARBA00023277"/>
    </source>
</evidence>
<dbReference type="PANTHER" id="PTHR36306">
    <property type="entry name" value="ALPHA-AMYLASE-RELATED-RELATED"/>
    <property type="match status" value="1"/>
</dbReference>
<evidence type="ECO:0000259" key="4">
    <source>
        <dbReference type="Pfam" id="PF03065"/>
    </source>
</evidence>
<dbReference type="InterPro" id="IPR052046">
    <property type="entry name" value="GH57_Enzymes"/>
</dbReference>
<evidence type="ECO:0000313" key="5">
    <source>
        <dbReference type="EMBL" id="PIQ89110.1"/>
    </source>
</evidence>
<evidence type="ECO:0000256" key="1">
    <source>
        <dbReference type="ARBA" id="ARBA00006821"/>
    </source>
</evidence>
<evidence type="ECO:0000313" key="6">
    <source>
        <dbReference type="Proteomes" id="UP000229641"/>
    </source>
</evidence>
<keyword evidence="2 3" id="KW-0119">Carbohydrate metabolism</keyword>
<comment type="caution">
    <text evidence="5">The sequence shown here is derived from an EMBL/GenBank/DDBJ whole genome shotgun (WGS) entry which is preliminary data.</text>
</comment>
<dbReference type="Pfam" id="PF03065">
    <property type="entry name" value="Glyco_hydro_57"/>
    <property type="match status" value="1"/>
</dbReference>
<sequence>MSVNPTKIIFLWHMHQPYYKHPDENYYVLPWVRLHAVKDYYGMAKTVEKFEKIKVAFNFSGILLHQLFDYVNNRAEDYYSMLSLRDAQHLDKKEKDFIVRRFFSINFERFILNNRRYHQLYNKKMSSPQRFDAQEISDIMALFNLCWFHPYTIRNDKNLKDLIRKGRYYTTDDRAYIINKQYEVISEIFPLYRKLVKENKVELTVTPYHHPIMPLIYDTDILKDTPYLKMPAHRFSLPSDCRWHLQKSKELFKDIFGKFPQGSWPSEGSVSEPVCDIYAQEKFDWIATDEAILFKSLAGPSVSYDMIKQQRRLIYHPYKFKDISIFFRDRNLSDAISFTYQGWEDPVFAANDLLEHFKKTHYHLKGIFKENVISIIMDGENAWEYYKNNAVEFLETIYSALEKSSILSSTLPSEFLAGFEPKNLDRLASGSWINGDFGVWIGSEKNNSYWQLLNQIKALFKKHHVESDKLNMAKDYFHLIEGSDWFWWNTFEDIEGEFKKIFFSYVEKIYSLLGGKFELPAINKLS</sequence>
<dbReference type="GO" id="GO:0005975">
    <property type="term" value="P:carbohydrate metabolic process"/>
    <property type="evidence" value="ECO:0007669"/>
    <property type="project" value="InterPro"/>
</dbReference>
<dbReference type="CDD" id="cd10796">
    <property type="entry name" value="GH57N_APU"/>
    <property type="match status" value="1"/>
</dbReference>
<dbReference type="Gene3D" id="3.20.110.10">
    <property type="entry name" value="Glycoside hydrolase 38, N terminal domain"/>
    <property type="match status" value="1"/>
</dbReference>
<dbReference type="PANTHER" id="PTHR36306:SF1">
    <property type="entry name" value="ALPHA-AMYLASE-RELATED"/>
    <property type="match status" value="1"/>
</dbReference>
<dbReference type="SUPFAM" id="SSF88713">
    <property type="entry name" value="Glycoside hydrolase/deacetylase"/>
    <property type="match status" value="1"/>
</dbReference>